<feature type="region of interest" description="Disordered" evidence="1">
    <location>
        <begin position="205"/>
        <end position="240"/>
    </location>
</feature>
<dbReference type="Proteomes" id="UP000016648">
    <property type="component" value="Unassembled WGS sequence"/>
</dbReference>
<keyword evidence="3" id="KW-1185">Reference proteome</keyword>
<dbReference type="InterPro" id="IPR000200">
    <property type="entry name" value="Peptidase_C10"/>
</dbReference>
<sequence length="240" mass="26170">MVKETQAAMPAYDTDTPWPGNRFIHVDGIAQGSKIDWADMLPTYSQGTYTDAQAEAVAKLMQYCGVSVYMDYASGTGAGNAKGGYNQLMRAVIGVKPATAGSPQNKESNIIVQNFKVDEGQLSANFVNGLDVEQKAELGFAYRKADGELQLVAATVSTKMAPPRKLYYSPYTLKCPVTSLSDGTYKVVPVARTQPENKWQSVWSAENMPRRPSKADGWSAIPSSRRRPSNCRSWLPATSP</sequence>
<organism evidence="2 3">
    <name type="scientific">Segatella baroniae F0067</name>
    <dbReference type="NCBI Taxonomy" id="1115809"/>
    <lineage>
        <taxon>Bacteria</taxon>
        <taxon>Pseudomonadati</taxon>
        <taxon>Bacteroidota</taxon>
        <taxon>Bacteroidia</taxon>
        <taxon>Bacteroidales</taxon>
        <taxon>Prevotellaceae</taxon>
        <taxon>Segatella</taxon>
    </lineage>
</organism>
<dbReference type="PATRIC" id="fig|1115809.3.peg.1503"/>
<dbReference type="AlphaFoldDB" id="U2P613"/>
<gene>
    <name evidence="2" type="ORF">HMPREF9135_2403</name>
</gene>
<evidence type="ECO:0000256" key="1">
    <source>
        <dbReference type="SAM" id="MobiDB-lite"/>
    </source>
</evidence>
<accession>U2P613</accession>
<reference evidence="2 3" key="1">
    <citation type="submission" date="2013-08" db="EMBL/GenBank/DDBJ databases">
        <authorList>
            <person name="Durkin A.S."/>
            <person name="Haft D.R."/>
            <person name="McCorrison J."/>
            <person name="Torralba M."/>
            <person name="Gillis M."/>
            <person name="Haft D.H."/>
            <person name="Methe B."/>
            <person name="Sutton G."/>
            <person name="Nelson K.E."/>
        </authorList>
    </citation>
    <scope>NUCLEOTIDE SEQUENCE [LARGE SCALE GENOMIC DNA]</scope>
    <source>
        <strain evidence="2 3">F0067</strain>
    </source>
</reference>
<name>U2P613_9BACT</name>
<comment type="caution">
    <text evidence="2">The sequence shown here is derived from an EMBL/GenBank/DDBJ whole genome shotgun (WGS) entry which is preliminary data.</text>
</comment>
<proteinExistence type="predicted"/>
<dbReference type="EMBL" id="AWEY01000027">
    <property type="protein sequence ID" value="ERK39154.1"/>
    <property type="molecule type" value="Genomic_DNA"/>
</dbReference>
<dbReference type="GO" id="GO:0008234">
    <property type="term" value="F:cysteine-type peptidase activity"/>
    <property type="evidence" value="ECO:0007669"/>
    <property type="project" value="InterPro"/>
</dbReference>
<dbReference type="GO" id="GO:0006508">
    <property type="term" value="P:proteolysis"/>
    <property type="evidence" value="ECO:0007669"/>
    <property type="project" value="InterPro"/>
</dbReference>
<dbReference type="Gene3D" id="3.30.910.30">
    <property type="entry name" value="Peptidase C10 family"/>
    <property type="match status" value="1"/>
</dbReference>
<protein>
    <submittedName>
        <fullName evidence="2">Peptidase C10 domain protein</fullName>
    </submittedName>
</protein>
<dbReference type="Pfam" id="PF01640">
    <property type="entry name" value="Peptidase_C10"/>
    <property type="match status" value="1"/>
</dbReference>
<evidence type="ECO:0000313" key="3">
    <source>
        <dbReference type="Proteomes" id="UP000016648"/>
    </source>
</evidence>
<evidence type="ECO:0000313" key="2">
    <source>
        <dbReference type="EMBL" id="ERK39154.1"/>
    </source>
</evidence>